<dbReference type="KEGG" id="pam:PANA_0049"/>
<dbReference type="PROSITE" id="PS51464">
    <property type="entry name" value="SIS"/>
    <property type="match status" value="1"/>
</dbReference>
<dbReference type="InterPro" id="IPR009057">
    <property type="entry name" value="Homeodomain-like_sf"/>
</dbReference>
<gene>
    <name evidence="6" type="primary">rpiR</name>
    <name evidence="6" type="ordered locus">PANA_0049</name>
</gene>
<evidence type="ECO:0000313" key="7">
    <source>
        <dbReference type="Proteomes" id="UP000001702"/>
    </source>
</evidence>
<protein>
    <submittedName>
        <fullName evidence="6">RpiR</fullName>
    </submittedName>
</protein>
<organism evidence="6 7">
    <name type="scientific">Pantoea ananatis (strain LMG 20103)</name>
    <dbReference type="NCBI Taxonomy" id="706191"/>
    <lineage>
        <taxon>Bacteria</taxon>
        <taxon>Pseudomonadati</taxon>
        <taxon>Pseudomonadota</taxon>
        <taxon>Gammaproteobacteria</taxon>
        <taxon>Enterobacterales</taxon>
        <taxon>Erwiniaceae</taxon>
        <taxon>Pantoea</taxon>
    </lineage>
</organism>
<name>D4GFV2_PANAM</name>
<dbReference type="InterPro" id="IPR047640">
    <property type="entry name" value="RpiR-like"/>
</dbReference>
<dbReference type="Gene3D" id="1.10.10.10">
    <property type="entry name" value="Winged helix-like DNA-binding domain superfamily/Winged helix DNA-binding domain"/>
    <property type="match status" value="1"/>
</dbReference>
<dbReference type="STRING" id="706191.PANA_0049"/>
<dbReference type="PANTHER" id="PTHR30514:SF1">
    <property type="entry name" value="HTH-TYPE TRANSCRIPTIONAL REGULATOR HEXR-RELATED"/>
    <property type="match status" value="1"/>
</dbReference>
<keyword evidence="3" id="KW-0804">Transcription</keyword>
<dbReference type="Gene3D" id="3.40.50.10490">
    <property type="entry name" value="Glucose-6-phosphate isomerase like protein, domain 1"/>
    <property type="match status" value="1"/>
</dbReference>
<evidence type="ECO:0000313" key="6">
    <source>
        <dbReference type="EMBL" id="ADD75216.1"/>
    </source>
</evidence>
<dbReference type="AlphaFoldDB" id="D4GFV2"/>
<dbReference type="Proteomes" id="UP000001702">
    <property type="component" value="Chromosome"/>
</dbReference>
<dbReference type="InterPro" id="IPR036388">
    <property type="entry name" value="WH-like_DNA-bd_sf"/>
</dbReference>
<dbReference type="InterPro" id="IPR001347">
    <property type="entry name" value="SIS_dom"/>
</dbReference>
<keyword evidence="1" id="KW-0805">Transcription regulation</keyword>
<evidence type="ECO:0000256" key="3">
    <source>
        <dbReference type="ARBA" id="ARBA00023163"/>
    </source>
</evidence>
<dbReference type="eggNOG" id="COG1737">
    <property type="taxonomic scope" value="Bacteria"/>
</dbReference>
<dbReference type="GO" id="GO:1901135">
    <property type="term" value="P:carbohydrate derivative metabolic process"/>
    <property type="evidence" value="ECO:0007669"/>
    <property type="project" value="InterPro"/>
</dbReference>
<dbReference type="PROSITE" id="PS51071">
    <property type="entry name" value="HTH_RPIR"/>
    <property type="match status" value="1"/>
</dbReference>
<dbReference type="HOGENOM" id="CLU_055769_0_5_6"/>
<proteinExistence type="predicted"/>
<reference evidence="6 7" key="1">
    <citation type="journal article" date="2010" name="J. Bacteriol.">
        <title>Genome sequence of Pantoea ananatis LMG20103, the causative agent of Eucalyptus blight and dieback.</title>
        <authorList>
            <person name="De Maayer P."/>
            <person name="Chan W.Y."/>
            <person name="Venter S.N."/>
            <person name="Toth I.K."/>
            <person name="Birch P.R."/>
            <person name="Joubert F."/>
            <person name="Coutinho T.A."/>
        </authorList>
    </citation>
    <scope>NUCLEOTIDE SEQUENCE [LARGE SCALE GENOMIC DNA]</scope>
    <source>
        <strain evidence="6 7">LMG 20103</strain>
    </source>
</reference>
<evidence type="ECO:0000259" key="5">
    <source>
        <dbReference type="PROSITE" id="PS51464"/>
    </source>
</evidence>
<dbReference type="EMBL" id="CP001875">
    <property type="protein sequence ID" value="ADD75216.1"/>
    <property type="molecule type" value="Genomic_DNA"/>
</dbReference>
<dbReference type="InterPro" id="IPR046348">
    <property type="entry name" value="SIS_dom_sf"/>
</dbReference>
<dbReference type="InterPro" id="IPR000281">
    <property type="entry name" value="HTH_RpiR"/>
</dbReference>
<dbReference type="GO" id="GO:0003677">
    <property type="term" value="F:DNA binding"/>
    <property type="evidence" value="ECO:0007669"/>
    <property type="project" value="UniProtKB-KW"/>
</dbReference>
<keyword evidence="7" id="KW-1185">Reference proteome</keyword>
<dbReference type="GO" id="GO:0097367">
    <property type="term" value="F:carbohydrate derivative binding"/>
    <property type="evidence" value="ECO:0007669"/>
    <property type="project" value="InterPro"/>
</dbReference>
<keyword evidence="2" id="KW-0238">DNA-binding</keyword>
<dbReference type="Pfam" id="PF01380">
    <property type="entry name" value="SIS"/>
    <property type="match status" value="1"/>
</dbReference>
<dbReference type="CDD" id="cd05013">
    <property type="entry name" value="SIS_RpiR"/>
    <property type="match status" value="1"/>
</dbReference>
<evidence type="ECO:0000259" key="4">
    <source>
        <dbReference type="PROSITE" id="PS51071"/>
    </source>
</evidence>
<dbReference type="SUPFAM" id="SSF53697">
    <property type="entry name" value="SIS domain"/>
    <property type="match status" value="1"/>
</dbReference>
<accession>D4GFV2</accession>
<evidence type="ECO:0000256" key="1">
    <source>
        <dbReference type="ARBA" id="ARBA00023015"/>
    </source>
</evidence>
<dbReference type="NCBIfam" id="NF008458">
    <property type="entry name" value="PRK11337.1"/>
    <property type="match status" value="1"/>
</dbReference>
<dbReference type="SUPFAM" id="SSF46689">
    <property type="entry name" value="Homeodomain-like"/>
    <property type="match status" value="1"/>
</dbReference>
<dbReference type="Pfam" id="PF01418">
    <property type="entry name" value="HTH_6"/>
    <property type="match status" value="1"/>
</dbReference>
<feature type="domain" description="SIS" evidence="5">
    <location>
        <begin position="148"/>
        <end position="288"/>
    </location>
</feature>
<feature type="domain" description="HTH rpiR-type" evidence="4">
    <location>
        <begin position="29"/>
        <end position="104"/>
    </location>
</feature>
<dbReference type="GO" id="GO:0003700">
    <property type="term" value="F:DNA-binding transcription factor activity"/>
    <property type="evidence" value="ECO:0007669"/>
    <property type="project" value="InterPro"/>
</dbReference>
<dbReference type="InterPro" id="IPR035472">
    <property type="entry name" value="RpiR-like_SIS"/>
</dbReference>
<evidence type="ECO:0000256" key="2">
    <source>
        <dbReference type="ARBA" id="ARBA00023125"/>
    </source>
</evidence>
<sequence>MAIGPHDMIDLKNNHPTRYVMSNRADDVSAIGPRLRLMIASLTSLEARLVHAVLSSDFDENVSIKAIASRCEMSEAMVVKTAKKLGFKGFKELRIKAALYNRLPITEMHQELSPSDTTREIVSKVFRTSVQAIEETLAILDMAAFEKAADLLANARQRDFYGFGGSAQIARDAVHKFLRIGTRSAAYDDPHMMLMSAALLNEQDVVVAISHSGRTKDIIEAVKAAQLQGVPVIAITNSIGSPLANLADTVICSTAQGSPLTGENAAARIAQLNILDALFVVVAQRDYAQAERQLGRTMLAVAHKRK</sequence>
<dbReference type="PANTHER" id="PTHR30514">
    <property type="entry name" value="GLUCOKINASE"/>
    <property type="match status" value="1"/>
</dbReference>